<dbReference type="SUPFAM" id="SSF54909">
    <property type="entry name" value="Dimeric alpha+beta barrel"/>
    <property type="match status" value="1"/>
</dbReference>
<keyword evidence="3" id="KW-1185">Reference proteome</keyword>
<proteinExistence type="predicted"/>
<dbReference type="Pfam" id="PF03992">
    <property type="entry name" value="ABM"/>
    <property type="match status" value="1"/>
</dbReference>
<organism evidence="2 3">
    <name type="scientific">Devosia nitrariae</name>
    <dbReference type="NCBI Taxonomy" id="2071872"/>
    <lineage>
        <taxon>Bacteria</taxon>
        <taxon>Pseudomonadati</taxon>
        <taxon>Pseudomonadota</taxon>
        <taxon>Alphaproteobacteria</taxon>
        <taxon>Hyphomicrobiales</taxon>
        <taxon>Devosiaceae</taxon>
        <taxon>Devosia</taxon>
    </lineage>
</organism>
<dbReference type="EMBL" id="BSNS01000004">
    <property type="protein sequence ID" value="GLQ53533.1"/>
    <property type="molecule type" value="Genomic_DNA"/>
</dbReference>
<feature type="domain" description="ABM" evidence="1">
    <location>
        <begin position="2"/>
        <end position="90"/>
    </location>
</feature>
<evidence type="ECO:0000313" key="2">
    <source>
        <dbReference type="EMBL" id="GLQ53533.1"/>
    </source>
</evidence>
<dbReference type="RefSeq" id="WP_284338981.1">
    <property type="nucleotide sequence ID" value="NZ_BSNS01000004.1"/>
</dbReference>
<evidence type="ECO:0000313" key="3">
    <source>
        <dbReference type="Proteomes" id="UP001156691"/>
    </source>
</evidence>
<dbReference type="Proteomes" id="UP001156691">
    <property type="component" value="Unassembled WGS sequence"/>
</dbReference>
<keyword evidence="2" id="KW-0503">Monooxygenase</keyword>
<dbReference type="InterPro" id="IPR011008">
    <property type="entry name" value="Dimeric_a/b-barrel"/>
</dbReference>
<protein>
    <submittedName>
        <fullName evidence="2">Antibiotic biosynthesis monooxygenase</fullName>
    </submittedName>
</protein>
<evidence type="ECO:0000259" key="1">
    <source>
        <dbReference type="PROSITE" id="PS51725"/>
    </source>
</evidence>
<sequence>MIYVIATIRIRPDALEAYATLAQPCIAATRREAGCLLYDLDASTTDPETLVFVQKWESREALADHLNAPHVVAFREAIKPYVIEAQVEIVHPDRVEVM</sequence>
<accession>A0ABQ5W0K0</accession>
<dbReference type="PROSITE" id="PS51725">
    <property type="entry name" value="ABM"/>
    <property type="match status" value="1"/>
</dbReference>
<dbReference type="PANTHER" id="PTHR33336:SF15">
    <property type="entry name" value="ABM DOMAIN-CONTAINING PROTEIN"/>
    <property type="match status" value="1"/>
</dbReference>
<dbReference type="InterPro" id="IPR050744">
    <property type="entry name" value="AI-2_Isomerase_LsrG"/>
</dbReference>
<dbReference type="Gene3D" id="3.30.70.100">
    <property type="match status" value="1"/>
</dbReference>
<name>A0ABQ5W0K0_9HYPH</name>
<reference evidence="3" key="1">
    <citation type="journal article" date="2019" name="Int. J. Syst. Evol. Microbiol.">
        <title>The Global Catalogue of Microorganisms (GCM) 10K type strain sequencing project: providing services to taxonomists for standard genome sequencing and annotation.</title>
        <authorList>
            <consortium name="The Broad Institute Genomics Platform"/>
            <consortium name="The Broad Institute Genome Sequencing Center for Infectious Disease"/>
            <person name="Wu L."/>
            <person name="Ma J."/>
        </authorList>
    </citation>
    <scope>NUCLEOTIDE SEQUENCE [LARGE SCALE GENOMIC DNA]</scope>
    <source>
        <strain evidence="3">NBRC 112416</strain>
    </source>
</reference>
<comment type="caution">
    <text evidence="2">The sequence shown here is derived from an EMBL/GenBank/DDBJ whole genome shotgun (WGS) entry which is preliminary data.</text>
</comment>
<gene>
    <name evidence="2" type="ORF">GCM10010862_07920</name>
</gene>
<keyword evidence="2" id="KW-0560">Oxidoreductase</keyword>
<dbReference type="InterPro" id="IPR007138">
    <property type="entry name" value="ABM_dom"/>
</dbReference>
<dbReference type="PANTHER" id="PTHR33336">
    <property type="entry name" value="QUINOL MONOOXYGENASE YGIN-RELATED"/>
    <property type="match status" value="1"/>
</dbReference>
<dbReference type="GO" id="GO:0004497">
    <property type="term" value="F:monooxygenase activity"/>
    <property type="evidence" value="ECO:0007669"/>
    <property type="project" value="UniProtKB-KW"/>
</dbReference>